<dbReference type="Gene3D" id="3.30.70.330">
    <property type="match status" value="1"/>
</dbReference>
<dbReference type="SUPFAM" id="SSF54928">
    <property type="entry name" value="RNA-binding domain, RBD"/>
    <property type="match status" value="1"/>
</dbReference>
<protein>
    <recommendedName>
        <fullName evidence="8">Eukaryotic translation initiation factor 3 subunit B</fullName>
    </recommendedName>
</protein>
<dbReference type="FunFam" id="3.30.70.330:FF:000235">
    <property type="entry name" value="Eukaryotic translation initiation factor 3 subunit B"/>
    <property type="match status" value="1"/>
</dbReference>
<dbReference type="InterPro" id="IPR034363">
    <property type="entry name" value="eIF3B_RRM"/>
</dbReference>
<keyword evidence="4" id="KW-0694">RNA-binding</keyword>
<keyword evidence="2" id="KW-0963">Cytoplasm</keyword>
<evidence type="ECO:0000256" key="1">
    <source>
        <dbReference type="ARBA" id="ARBA00004496"/>
    </source>
</evidence>
<organism evidence="6 7">
    <name type="scientific">Vigna mungo</name>
    <name type="common">Black gram</name>
    <name type="synonym">Phaseolus mungo</name>
    <dbReference type="NCBI Taxonomy" id="3915"/>
    <lineage>
        <taxon>Eukaryota</taxon>
        <taxon>Viridiplantae</taxon>
        <taxon>Streptophyta</taxon>
        <taxon>Embryophyta</taxon>
        <taxon>Tracheophyta</taxon>
        <taxon>Spermatophyta</taxon>
        <taxon>Magnoliopsida</taxon>
        <taxon>eudicotyledons</taxon>
        <taxon>Gunneridae</taxon>
        <taxon>Pentapetalae</taxon>
        <taxon>rosids</taxon>
        <taxon>fabids</taxon>
        <taxon>Fabales</taxon>
        <taxon>Fabaceae</taxon>
        <taxon>Papilionoideae</taxon>
        <taxon>50 kb inversion clade</taxon>
        <taxon>NPAAA clade</taxon>
        <taxon>indigoferoid/millettioid clade</taxon>
        <taxon>Phaseoleae</taxon>
        <taxon>Vigna</taxon>
    </lineage>
</organism>
<dbReference type="GO" id="GO:0031369">
    <property type="term" value="F:translation initiation factor binding"/>
    <property type="evidence" value="ECO:0007669"/>
    <property type="project" value="InterPro"/>
</dbReference>
<evidence type="ECO:0000256" key="5">
    <source>
        <dbReference type="ARBA" id="ARBA00022917"/>
    </source>
</evidence>
<dbReference type="CDD" id="cd12278">
    <property type="entry name" value="RRM_eIF3B"/>
    <property type="match status" value="1"/>
</dbReference>
<dbReference type="EMBL" id="CP144699">
    <property type="protein sequence ID" value="WVZ18640.1"/>
    <property type="molecule type" value="Genomic_DNA"/>
</dbReference>
<evidence type="ECO:0000256" key="3">
    <source>
        <dbReference type="ARBA" id="ARBA00022540"/>
    </source>
</evidence>
<dbReference type="Proteomes" id="UP001374535">
    <property type="component" value="Chromosome 2"/>
</dbReference>
<dbReference type="GO" id="GO:0005852">
    <property type="term" value="C:eukaryotic translation initiation factor 3 complex"/>
    <property type="evidence" value="ECO:0007669"/>
    <property type="project" value="InterPro"/>
</dbReference>
<sequence length="129" mass="14571">MADVMIMKEIEDTALRLGVDLSTLDLDSIRLPPGETCGIVSDDEEVYQEDNLEFESGFGNIVVVDNLPVVPREKFEKLEGVVRKIYSQIGVLKEDGIWMPVDPETDKTLGYCFVEYNTPQVYSLFLQCT</sequence>
<proteinExistence type="predicted"/>
<comment type="subcellular location">
    <subcellularLocation>
        <location evidence="1">Cytoplasm</location>
    </subcellularLocation>
</comment>
<keyword evidence="5" id="KW-0648">Protein biosynthesis</keyword>
<evidence type="ECO:0000313" key="6">
    <source>
        <dbReference type="EMBL" id="WVZ18640.1"/>
    </source>
</evidence>
<dbReference type="GO" id="GO:0003743">
    <property type="term" value="F:translation initiation factor activity"/>
    <property type="evidence" value="ECO:0007669"/>
    <property type="project" value="UniProtKB-KW"/>
</dbReference>
<dbReference type="PANTHER" id="PTHR14068">
    <property type="entry name" value="EUKARYOTIC TRANSLATION INITIATION FACTOR 3 EIF3 -RELATED"/>
    <property type="match status" value="1"/>
</dbReference>
<name>A0AAQ3P089_VIGMU</name>
<gene>
    <name evidence="6" type="ORF">V8G54_005962</name>
</gene>
<accession>A0AAQ3P089</accession>
<dbReference type="GO" id="GO:0003723">
    <property type="term" value="F:RNA binding"/>
    <property type="evidence" value="ECO:0007669"/>
    <property type="project" value="UniProtKB-KW"/>
</dbReference>
<evidence type="ECO:0000256" key="2">
    <source>
        <dbReference type="ARBA" id="ARBA00022490"/>
    </source>
</evidence>
<evidence type="ECO:0008006" key="8">
    <source>
        <dbReference type="Google" id="ProtNLM"/>
    </source>
</evidence>
<dbReference type="PANTHER" id="PTHR14068:SF0">
    <property type="entry name" value="EUKARYOTIC TRANSLATION INITIATION FACTOR 3 SUBUNIT B"/>
    <property type="match status" value="1"/>
</dbReference>
<keyword evidence="3" id="KW-0396">Initiation factor</keyword>
<evidence type="ECO:0000256" key="4">
    <source>
        <dbReference type="ARBA" id="ARBA00022884"/>
    </source>
</evidence>
<evidence type="ECO:0000313" key="7">
    <source>
        <dbReference type="Proteomes" id="UP001374535"/>
    </source>
</evidence>
<dbReference type="AlphaFoldDB" id="A0AAQ3P089"/>
<reference evidence="6 7" key="1">
    <citation type="journal article" date="2023" name="Life. Sci Alliance">
        <title>Evolutionary insights into 3D genome organization and epigenetic landscape of Vigna mungo.</title>
        <authorList>
            <person name="Junaid A."/>
            <person name="Singh B."/>
            <person name="Bhatia S."/>
        </authorList>
    </citation>
    <scope>NUCLEOTIDE SEQUENCE [LARGE SCALE GENOMIC DNA]</scope>
    <source>
        <strain evidence="6">Urdbean</strain>
    </source>
</reference>
<keyword evidence="7" id="KW-1185">Reference proteome</keyword>
<dbReference type="InterPro" id="IPR012677">
    <property type="entry name" value="Nucleotide-bd_a/b_plait_sf"/>
</dbReference>
<dbReference type="InterPro" id="IPR035979">
    <property type="entry name" value="RBD_domain_sf"/>
</dbReference>
<dbReference type="InterPro" id="IPR011400">
    <property type="entry name" value="EIF3B"/>
</dbReference>